<accession>A0A9P7YVB4</accession>
<gene>
    <name evidence="2" type="ORF">BJ878DRAFT_292741</name>
</gene>
<evidence type="ECO:0000256" key="1">
    <source>
        <dbReference type="SAM" id="Phobius"/>
    </source>
</evidence>
<keyword evidence="1" id="KW-0472">Membrane</keyword>
<name>A0A9P7YVB4_9HELO</name>
<dbReference type="Proteomes" id="UP000887226">
    <property type="component" value="Unassembled WGS sequence"/>
</dbReference>
<keyword evidence="1" id="KW-0812">Transmembrane</keyword>
<proteinExistence type="predicted"/>
<dbReference type="PANTHER" id="PTHR28019:SF2">
    <property type="entry name" value="CELL MEMBRANE PROTEIN YLR413W-RELATED"/>
    <property type="match status" value="1"/>
</dbReference>
<dbReference type="GO" id="GO:0031505">
    <property type="term" value="P:fungal-type cell wall organization"/>
    <property type="evidence" value="ECO:0007669"/>
    <property type="project" value="TreeGrafter"/>
</dbReference>
<dbReference type="EMBL" id="MU254455">
    <property type="protein sequence ID" value="KAG9240411.1"/>
    <property type="molecule type" value="Genomic_DNA"/>
</dbReference>
<dbReference type="GO" id="GO:0051285">
    <property type="term" value="C:cell cortex of cell tip"/>
    <property type="evidence" value="ECO:0007669"/>
    <property type="project" value="TreeGrafter"/>
</dbReference>
<dbReference type="AlphaFoldDB" id="A0A9P7YVB4"/>
<evidence type="ECO:0000313" key="2">
    <source>
        <dbReference type="EMBL" id="KAG9240411.1"/>
    </source>
</evidence>
<evidence type="ECO:0000313" key="3">
    <source>
        <dbReference type="Proteomes" id="UP000887226"/>
    </source>
</evidence>
<organism evidence="2 3">
    <name type="scientific">Calycina marina</name>
    <dbReference type="NCBI Taxonomy" id="1763456"/>
    <lineage>
        <taxon>Eukaryota</taxon>
        <taxon>Fungi</taxon>
        <taxon>Dikarya</taxon>
        <taxon>Ascomycota</taxon>
        <taxon>Pezizomycotina</taxon>
        <taxon>Leotiomycetes</taxon>
        <taxon>Helotiales</taxon>
        <taxon>Pezizellaceae</taxon>
        <taxon>Calycina</taxon>
    </lineage>
</organism>
<sequence>MKRWGPFLAIGVSLFCVLFGSFVGLGGVKSMFPNLFFMKLSLSPPSTSSSLVESIAGRVNISIPDTLLSNEYDVYLWSSRTHTKVSSTCTPPKSQFSFDPVQVLHLEDQQLPSILVASLETYKKASSYVGPLYIVALACSFASLFVRTCSIVVPRFPKTPLFPFLLSLFACILLLVASVLTTVTFAALVGGFKTVFQGSGVEAALGRDVFILIWIAFAFSYLAAGIWFLALLVCICFG</sequence>
<dbReference type="InterPro" id="IPR052413">
    <property type="entry name" value="SUR7_domain"/>
</dbReference>
<reference evidence="2" key="1">
    <citation type="journal article" date="2021" name="IMA Fungus">
        <title>Genomic characterization of three marine fungi, including Emericellopsis atlantica sp. nov. with signatures of a generalist lifestyle and marine biomass degradation.</title>
        <authorList>
            <person name="Hagestad O.C."/>
            <person name="Hou L."/>
            <person name="Andersen J.H."/>
            <person name="Hansen E.H."/>
            <person name="Altermark B."/>
            <person name="Li C."/>
            <person name="Kuhnert E."/>
            <person name="Cox R.J."/>
            <person name="Crous P.W."/>
            <person name="Spatafora J.W."/>
            <person name="Lail K."/>
            <person name="Amirebrahimi M."/>
            <person name="Lipzen A."/>
            <person name="Pangilinan J."/>
            <person name="Andreopoulos W."/>
            <person name="Hayes R.D."/>
            <person name="Ng V."/>
            <person name="Grigoriev I.V."/>
            <person name="Jackson S.A."/>
            <person name="Sutton T.D.S."/>
            <person name="Dobson A.D.W."/>
            <person name="Rama T."/>
        </authorList>
    </citation>
    <scope>NUCLEOTIDE SEQUENCE</scope>
    <source>
        <strain evidence="2">TRa3180A</strain>
    </source>
</reference>
<feature type="transmembrane region" description="Helical" evidence="1">
    <location>
        <begin position="132"/>
        <end position="153"/>
    </location>
</feature>
<comment type="caution">
    <text evidence="2">The sequence shown here is derived from an EMBL/GenBank/DDBJ whole genome shotgun (WGS) entry which is preliminary data.</text>
</comment>
<protein>
    <submittedName>
        <fullName evidence="2">Actin cortical patch SUR7/pH-response regulator pali</fullName>
    </submittedName>
</protein>
<dbReference type="Pfam" id="PF06687">
    <property type="entry name" value="SUR7"/>
    <property type="match status" value="1"/>
</dbReference>
<dbReference type="PANTHER" id="PTHR28019">
    <property type="entry name" value="CELL MEMBRANE PROTEIN YLR413W-RELATED"/>
    <property type="match status" value="1"/>
</dbReference>
<feature type="transmembrane region" description="Helical" evidence="1">
    <location>
        <begin position="209"/>
        <end position="237"/>
    </location>
</feature>
<dbReference type="InterPro" id="IPR009571">
    <property type="entry name" value="SUR7/Rim9-like_fungi"/>
</dbReference>
<dbReference type="GO" id="GO:0005886">
    <property type="term" value="C:plasma membrane"/>
    <property type="evidence" value="ECO:0007669"/>
    <property type="project" value="InterPro"/>
</dbReference>
<keyword evidence="3" id="KW-1185">Reference proteome</keyword>
<dbReference type="OrthoDB" id="4480814at2759"/>
<keyword evidence="1" id="KW-1133">Transmembrane helix</keyword>
<feature type="transmembrane region" description="Helical" evidence="1">
    <location>
        <begin position="165"/>
        <end position="189"/>
    </location>
</feature>